<dbReference type="AlphaFoldDB" id="A0AAU8T5U9"/>
<organism evidence="1 2">
    <name type="scientific">Paraburkholderia fungorum</name>
    <dbReference type="NCBI Taxonomy" id="134537"/>
    <lineage>
        <taxon>Bacteria</taxon>
        <taxon>Pseudomonadati</taxon>
        <taxon>Pseudomonadota</taxon>
        <taxon>Betaproteobacteria</taxon>
        <taxon>Burkholderiales</taxon>
        <taxon>Burkholderiaceae</taxon>
        <taxon>Paraburkholderia</taxon>
    </lineage>
</organism>
<evidence type="ECO:0000313" key="1">
    <source>
        <dbReference type="EMBL" id="AJZ61693.1"/>
    </source>
</evidence>
<gene>
    <name evidence="1" type="ORF">OI25_6048</name>
</gene>
<dbReference type="KEGG" id="bfn:OI25_6048"/>
<protein>
    <submittedName>
        <fullName evidence="1">Uncharacterized protein</fullName>
    </submittedName>
</protein>
<dbReference type="EMBL" id="CP010027">
    <property type="protein sequence ID" value="AJZ61693.1"/>
    <property type="molecule type" value="Genomic_DNA"/>
</dbReference>
<evidence type="ECO:0000313" key="2">
    <source>
        <dbReference type="Proteomes" id="UP000032614"/>
    </source>
</evidence>
<proteinExistence type="predicted"/>
<dbReference type="Proteomes" id="UP000032614">
    <property type="component" value="Chromosome 2"/>
</dbReference>
<name>A0AAU8T5U9_9BURK</name>
<sequence>MSGPGAIVELAQSAKNGHALVPEKWHALVA</sequence>
<reference evidence="1 2" key="1">
    <citation type="journal article" date="2015" name="Genome Announc.">
        <title>Complete genome sequences for 59 burkholderia isolates, both pathogenic and near neighbor.</title>
        <authorList>
            <person name="Johnson S.L."/>
            <person name="Bishop-Lilly K.A."/>
            <person name="Ladner J.T."/>
            <person name="Daligault H.E."/>
            <person name="Davenport K.W."/>
            <person name="Jaissle J."/>
            <person name="Frey K.G."/>
            <person name="Koroleva G.I."/>
            <person name="Bruce D.C."/>
            <person name="Coyne S.R."/>
            <person name="Broomall S.M."/>
            <person name="Li P.E."/>
            <person name="Teshima H."/>
            <person name="Gibbons H.S."/>
            <person name="Palacios G.F."/>
            <person name="Rosenzweig C.N."/>
            <person name="Redden C.L."/>
            <person name="Xu Y."/>
            <person name="Minogue T.D."/>
            <person name="Chain P.S."/>
        </authorList>
    </citation>
    <scope>NUCLEOTIDE SEQUENCE [LARGE SCALE GENOMIC DNA]</scope>
    <source>
        <strain evidence="1 2">ATCC BAA-463</strain>
    </source>
</reference>
<accession>A0AAU8T5U9</accession>